<accession>A0ABP0NYI0</accession>
<evidence type="ECO:0000313" key="4">
    <source>
        <dbReference type="Proteomes" id="UP001642484"/>
    </source>
</evidence>
<proteinExistence type="predicted"/>
<dbReference type="Gene3D" id="3.30.70.330">
    <property type="match status" value="1"/>
</dbReference>
<protein>
    <recommendedName>
        <fullName evidence="2">RRM domain-containing protein</fullName>
    </recommendedName>
</protein>
<dbReference type="InterPro" id="IPR012677">
    <property type="entry name" value="Nucleotide-bd_a/b_plait_sf"/>
</dbReference>
<dbReference type="InterPro" id="IPR000504">
    <property type="entry name" value="RRM_dom"/>
</dbReference>
<dbReference type="PROSITE" id="PS50102">
    <property type="entry name" value="RRM"/>
    <property type="match status" value="1"/>
</dbReference>
<dbReference type="Proteomes" id="UP001642484">
    <property type="component" value="Unassembled WGS sequence"/>
</dbReference>
<evidence type="ECO:0000313" key="3">
    <source>
        <dbReference type="EMBL" id="CAK9068850.1"/>
    </source>
</evidence>
<dbReference type="EMBL" id="CAXAMN010022373">
    <property type="protein sequence ID" value="CAK9068850.1"/>
    <property type="molecule type" value="Genomic_DNA"/>
</dbReference>
<dbReference type="Pfam" id="PF00076">
    <property type="entry name" value="RRM_1"/>
    <property type="match status" value="1"/>
</dbReference>
<evidence type="ECO:0000256" key="1">
    <source>
        <dbReference type="PROSITE-ProRule" id="PRU00176"/>
    </source>
</evidence>
<dbReference type="InterPro" id="IPR035979">
    <property type="entry name" value="RBD_domain_sf"/>
</dbReference>
<keyword evidence="4" id="KW-1185">Reference proteome</keyword>
<keyword evidence="1" id="KW-0694">RNA-binding</keyword>
<name>A0ABP0NYI0_9DINO</name>
<evidence type="ECO:0000259" key="2">
    <source>
        <dbReference type="PROSITE" id="PS50102"/>
    </source>
</evidence>
<feature type="domain" description="RRM" evidence="2">
    <location>
        <begin position="169"/>
        <end position="244"/>
    </location>
</feature>
<dbReference type="SUPFAM" id="SSF54928">
    <property type="entry name" value="RNA-binding domain, RBD"/>
    <property type="match status" value="1"/>
</dbReference>
<gene>
    <name evidence="3" type="ORF">CCMP2556_LOCUS33842</name>
</gene>
<sequence>MAVCQQDAETSDPERTALSQTPKWFFHTYSSRSWAYRLSVLARGAVVKAVPWCRGYSDWFYVMRFAACWAAELVTVALLGLEVSDSPPKGCTGGQVPRTEPLWAFCLALRPFLPAFQQSIAEQAKSGRESFWAHYDAQGGYGWGYPPMMMMMPWGKGKGKGLRGFANEKKVWIGGLPAGPTSIETNKKLKEHMSQAGECIFAEINKNGIAGAAFKTPEEVQKAVESLNGSIFEGHTLEVDIWQKKTPETAQS</sequence>
<organism evidence="3 4">
    <name type="scientific">Durusdinium trenchii</name>
    <dbReference type="NCBI Taxonomy" id="1381693"/>
    <lineage>
        <taxon>Eukaryota</taxon>
        <taxon>Sar</taxon>
        <taxon>Alveolata</taxon>
        <taxon>Dinophyceae</taxon>
        <taxon>Suessiales</taxon>
        <taxon>Symbiodiniaceae</taxon>
        <taxon>Durusdinium</taxon>
    </lineage>
</organism>
<dbReference type="CDD" id="cd00590">
    <property type="entry name" value="RRM_SF"/>
    <property type="match status" value="1"/>
</dbReference>
<dbReference type="SMART" id="SM00360">
    <property type="entry name" value="RRM"/>
    <property type="match status" value="1"/>
</dbReference>
<comment type="caution">
    <text evidence="3">The sequence shown here is derived from an EMBL/GenBank/DDBJ whole genome shotgun (WGS) entry which is preliminary data.</text>
</comment>
<reference evidence="3 4" key="1">
    <citation type="submission" date="2024-02" db="EMBL/GenBank/DDBJ databases">
        <authorList>
            <person name="Chen Y."/>
            <person name="Shah S."/>
            <person name="Dougan E. K."/>
            <person name="Thang M."/>
            <person name="Chan C."/>
        </authorList>
    </citation>
    <scope>NUCLEOTIDE SEQUENCE [LARGE SCALE GENOMIC DNA]</scope>
</reference>